<dbReference type="Pfam" id="PF09409">
    <property type="entry name" value="PUB"/>
    <property type="match status" value="1"/>
</dbReference>
<evidence type="ECO:0000313" key="7">
    <source>
        <dbReference type="Proteomes" id="UP000601435"/>
    </source>
</evidence>
<dbReference type="Pfam" id="PF01428">
    <property type="entry name" value="zf-AN1"/>
    <property type="match status" value="2"/>
</dbReference>
<gene>
    <name evidence="6" type="ORF">SNEC2469_LOCUS19870</name>
</gene>
<dbReference type="GO" id="GO:0008270">
    <property type="term" value="F:zinc ion binding"/>
    <property type="evidence" value="ECO:0007669"/>
    <property type="project" value="UniProtKB-KW"/>
</dbReference>
<evidence type="ECO:0000256" key="4">
    <source>
        <dbReference type="PROSITE-ProRule" id="PRU00449"/>
    </source>
</evidence>
<name>A0A812WKC1_9DINO</name>
<dbReference type="SUPFAM" id="SSF118310">
    <property type="entry name" value="AN1-like Zinc finger"/>
    <property type="match status" value="2"/>
</dbReference>
<keyword evidence="3" id="KW-0862">Zinc</keyword>
<reference evidence="6" key="1">
    <citation type="submission" date="2021-02" db="EMBL/GenBank/DDBJ databases">
        <authorList>
            <person name="Dougan E. K."/>
            <person name="Rhodes N."/>
            <person name="Thang M."/>
            <person name="Chan C."/>
        </authorList>
    </citation>
    <scope>NUCLEOTIDE SEQUENCE</scope>
</reference>
<feature type="domain" description="AN1-type" evidence="5">
    <location>
        <begin position="19"/>
        <end position="67"/>
    </location>
</feature>
<dbReference type="InterPro" id="IPR018997">
    <property type="entry name" value="PUB_domain"/>
</dbReference>
<dbReference type="InterPro" id="IPR000058">
    <property type="entry name" value="Znf_AN1"/>
</dbReference>
<evidence type="ECO:0000256" key="1">
    <source>
        <dbReference type="ARBA" id="ARBA00022723"/>
    </source>
</evidence>
<keyword evidence="1" id="KW-0479">Metal-binding</keyword>
<evidence type="ECO:0000259" key="5">
    <source>
        <dbReference type="PROSITE" id="PS51039"/>
    </source>
</evidence>
<dbReference type="Proteomes" id="UP000601435">
    <property type="component" value="Unassembled WGS sequence"/>
</dbReference>
<dbReference type="Gene3D" id="4.10.1110.10">
    <property type="entry name" value="AN1-like Zinc finger"/>
    <property type="match status" value="2"/>
</dbReference>
<comment type="caution">
    <text evidence="6">The sequence shown here is derived from an EMBL/GenBank/DDBJ whole genome shotgun (WGS) entry which is preliminary data.</text>
</comment>
<dbReference type="InterPro" id="IPR036339">
    <property type="entry name" value="PUB-like_dom_sf"/>
</dbReference>
<dbReference type="SMART" id="SM00154">
    <property type="entry name" value="ZnF_AN1"/>
    <property type="match status" value="2"/>
</dbReference>
<evidence type="ECO:0000256" key="3">
    <source>
        <dbReference type="ARBA" id="ARBA00022833"/>
    </source>
</evidence>
<accession>A0A812WKC1</accession>
<dbReference type="EMBL" id="CAJNJA010034253">
    <property type="protein sequence ID" value="CAE7689938.1"/>
    <property type="molecule type" value="Genomic_DNA"/>
</dbReference>
<dbReference type="InterPro" id="IPR035896">
    <property type="entry name" value="AN1-like_Znf"/>
</dbReference>
<dbReference type="SUPFAM" id="SSF143503">
    <property type="entry name" value="PUG domain-like"/>
    <property type="match status" value="1"/>
</dbReference>
<organism evidence="6 7">
    <name type="scientific">Symbiodinium necroappetens</name>
    <dbReference type="NCBI Taxonomy" id="1628268"/>
    <lineage>
        <taxon>Eukaryota</taxon>
        <taxon>Sar</taxon>
        <taxon>Alveolata</taxon>
        <taxon>Dinophyceae</taxon>
        <taxon>Suessiales</taxon>
        <taxon>Symbiodiniaceae</taxon>
        <taxon>Symbiodinium</taxon>
    </lineage>
</organism>
<evidence type="ECO:0000256" key="2">
    <source>
        <dbReference type="ARBA" id="ARBA00022771"/>
    </source>
</evidence>
<dbReference type="PANTHER" id="PTHR14677">
    <property type="entry name" value="ARSENITE INDUCUBLE RNA ASSOCIATED PROTEIN AIP-1-RELATED"/>
    <property type="match status" value="1"/>
</dbReference>
<keyword evidence="2 4" id="KW-0863">Zinc-finger</keyword>
<dbReference type="Gene3D" id="1.20.58.2190">
    <property type="match status" value="1"/>
</dbReference>
<dbReference type="GO" id="GO:0005737">
    <property type="term" value="C:cytoplasm"/>
    <property type="evidence" value="ECO:0007669"/>
    <property type="project" value="TreeGrafter"/>
</dbReference>
<dbReference type="CDD" id="cd09212">
    <property type="entry name" value="PUB"/>
    <property type="match status" value="1"/>
</dbReference>
<dbReference type="OrthoDB" id="336240at2759"/>
<keyword evidence="7" id="KW-1185">Reference proteome</keyword>
<sequence>MFKAEPAASTDFRDADGYDLVGACCSLESCGLRDFLPFTCPHCSRNFCQDHVAPAKHDCGQATQSQGMVAALCLHCGTTVKWEDAASSEQEAMTEHLKVCKPLPQTARETCPAKGCKTKLNTMNSVVCPECKAKVCLKHRFEDQHPCRESKGEWLSRLSSDRREKALPNRAAQNWGSGVTGSRVAAPQHAGEAKLSYNRSLSKSAREFELKLRTPGEASTGSEVVESKRLVPEAPASKLLELRRALGNSEEAADERPGFACRPCAARRKLLSNVAADPRNPKFRNVKRENKAIQEKILRVPGGEELMKAIGFEDAGEMLSLPETVAPKRIEAILQLILS</sequence>
<dbReference type="PANTHER" id="PTHR14677:SF20">
    <property type="entry name" value="ZINC FINGER AN1-TYPE CONTAINING 2A-RELATED"/>
    <property type="match status" value="1"/>
</dbReference>
<dbReference type="SMART" id="SM00580">
    <property type="entry name" value="PUG"/>
    <property type="match status" value="1"/>
</dbReference>
<dbReference type="PROSITE" id="PS51039">
    <property type="entry name" value="ZF_AN1"/>
    <property type="match status" value="1"/>
</dbReference>
<evidence type="ECO:0000313" key="6">
    <source>
        <dbReference type="EMBL" id="CAE7689938.1"/>
    </source>
</evidence>
<proteinExistence type="predicted"/>
<protein>
    <recommendedName>
        <fullName evidence="5">AN1-type domain-containing protein</fullName>
    </recommendedName>
</protein>
<dbReference type="AlphaFoldDB" id="A0A812WKC1"/>